<feature type="compositionally biased region" description="Gly residues" evidence="7">
    <location>
        <begin position="364"/>
        <end position="383"/>
    </location>
</feature>
<sequence length="2848" mass="303467">MKYRSVVLLVNFLVLITILKGDKKTNTTSTRYTACGIRWDRIDYKRVKFLLSDPRFPNLPSLALCVPAFEQPQKWADFFGARIRTYFVPHQSGDHLFFLSSNAGSELYISTNETAAGKTKICEVGGGFPSQPYEYDRYATQRSLPIRLIKGKFYYMESIMKDDHQADHLEVAMQTPDGNFYKVIPSAFLWTVHERSYETNATYRALFIKVAAEAGAKAGLSLGAKFAMRSGARAGAKAGARAGMEAGASAGATAGFIASVNMTTRTLQDALNTLHGDSAHPYKINVKDGEVVSVTGPGIEATSRAAAGATSASGSAGAAGTAGTSGSSGYSGSTSSSSSGSTGGGSSGSSGGSSSTSVTPGSAGATGAGGGAGGGGTGVGSPGGGTSGATGAAAGGGNAAGAGVSGASGAVTVGGQTGTTGSSQVTSSSGGAGGAGVGGGKGAMVGCGKQTSGEGDTDYFCPDRELTYMPKPGEDPQAKAKELVWRAGGARKIVANAMYTFHSFNIPYPQETFWLNQCWRSINGKFVLDQWCNVLVARIPSLYGKGEDLHSVSFESVCFPGYFMRQKNFHFLLQKRDGSDVFDKDSSFRIFSVMKLARNFLLNSWHKDWYICQSEKRKKYGTQIILDYYNGQPDVLDRCTFVLSPNWTEKYQHCKHSLGPLIAPEINGQPLPHPPHLVETTPAPPFVLPSCIPVCPAGNKEATTQGAAAIPSSSGVSIVSSPSKKMCVALNFVNRFGSPFTLFSSMKHEGYFVSRSGFRLKLIIERPELHNGVTFHATEPEGKRQILLNGSPNITMPLVSDCTMFTDVLVTGKEDLLPSNISKVPSVLPSTSSKPVGPPSWPPSPPLVSSPGAPPPSTPWGTSSPHDKGSVHYHYHYHGRTSHLPDNDYKRVKFLLSDPRFPNLPSLALCVPTFEQPQKWTDFFGARMRTYFVPHQSGDHLFFLSSNAGSELFISTNETAAGKTKICEVGGGFPSEPYEYDRYATQRSLPVHLIKGKFYYMESIMKDDHQADHLEVAMQTPDGNFYKVIPSAFLWTVYQRPYAMNATYRAIFLKVAAEAGAKAGLSLGAKFAMRSGARAGAKAGAKAGMLSGASAGAVAGVKAAIKMTTTALEDSLNALHGDSANKYKINVEGGEVVSVTGPGIEGGNGAAVSATSAAAAVAGSTGAAGGVGGGTRNAAAAAAAAGAPSVGGVLGSLGNRSARLGGAAAAGGVGVGEAAAAAAGGVGGGAGVAAGGATGGAAGGVVEGAPEGTAEATAGARIGEHSGVTGSSSSLTGGEGEGTVKPGYNVPEGRGVVNVGGKFITELTYAPKPGEDSQIKAKDLVWKAGGARLIVANAMYTIHSYNIPEQQEDFSLNQCWKSHRGDLVLDIWCNVFIARVPGISPKVGTPVHTVSFESACFPGYFVRQKNFRFILQKRDGSDVFDRDSSFHIFAVMRYSRNFLFHSTHDDWYICQSAKKKDFGTSVILDYYNGQPDVLDRCTFVLSPNFKDPLQNCKNALGPVKAPQINGEPLSHPSGLIRHKPAPPFVLPSCIPVCRSGEKETVQAMGTNAQGASGAGESAVGIPSTSRASRKKMCVAINIINKFGPRFKLFSSLKNEGYLATGPGFRLKLIVDSPTLHKNLIFYAKDPDGRRTILLNGTPTLSKPVTIGCPDFANVIVSGEQGPPFPPNGPTLSPGIPPAHGLRTIPLPGQANGPGRASSESGTAQTGTTYVTGSTSGQSISSGQTTGTIQAGEIKMVNVSVTSRPGIPNPPVAKHPGIYQGAFVYNREIPYYIPPLSYDPQVIARNSKFVDPRGFARVIVSRAMYALYAIDVPASQNPIYNLCWRITKGNLELTQNCQAFIVHIPGFDKGTGEYQTISFESICAPRHHIRQKNYKFTLGEKGDKNFDYDASSAFFQVFSLPGAFQFSLMRKGWYICRSTFMNYHRTAIVTDFNMASLKWLKKCSFALRPLRTNENPRMNCNDTFQPITVPPVISRNASRSPTTPSPPTTKGIATPTTRPSIPTTPPHDICLRFTFTNDAGVPFMLYSSLKRDGYLVTGPEFHLKYVIKNRQFMGLARLPDKRGHIFGAARNIISETLNELSDSQQLQLDPPIGSKWSHIIVKFWAEDPSGKQEILLNGKKTIYAIPGINCKHQISVTVTSKPKPDLSTPNPTTSTMRTTTTRTTRTTTSSTPIPITAPPPPTYPSHFHIYIHTPPSPQPPSTPDPSPPAFPITKPPPPPKPSIPPCGPGASRPCYTTKPSTTPPPPTLPPAPPPIPTTAAPAPPSPLPPSPTHAPSLPPTPDPSAPCGPELLQPCINTPSSQPLLPCFPTAAHISLITSLCQPTKHLPVPSTSIAPFIPLPCSPGSSKPCAPVLGTSPTNLPQLLPIALPTMPPVVTVISANAPLSIQGCMPTHGGTSHGACCMFPFTYKEIQQHRCTRAERGYRWCATTANYDKDKQWGFCSNCFLSYGGSSNGNCCHFPFLYGGKMYTTCTTQDETRPWCATTYNFDIDKQWGYCGGDAPGSISQPKIAFSPCSSNCEGKCVDTCPDYCCVQTMKSKTSDQSNQGDQFKQLTQGSQPCPAICAKLCAPDCPVRCCHLSTPIPLPQSPPPALMYCPQVCLTTCVSSCPTQCCSNLEQGVNRNKVSYTMNIPCPAACYSNCLTTCPVTCCNPEIGNHQALSFSHRRRTGGRDIRLKSTYEGNENPLTGTSSPSSEMVRSKIVCPAICSKSCFFRCPKKCCDVQNKENIKKARTWSLAVKDRCKQTVGGSAQGECCNFPFIYKGAVYWTCTTKDSVRHWCSTTKTSVDKLPLWTETFSAISFASCLLVMNMNYCFATSVKKSKESTYFYSVNVSLSFLTSSKQVVL</sequence>
<comment type="caution">
    <text evidence="12">The sequence shown here is derived from an EMBL/GenBank/DDBJ whole genome shotgun (WGS) entry which is preliminary data.</text>
</comment>
<feature type="domain" description="Fibronectin type-II" evidence="9">
    <location>
        <begin position="2456"/>
        <end position="2502"/>
    </location>
</feature>
<evidence type="ECO:0000256" key="2">
    <source>
        <dbReference type="ARBA" id="ARBA00010011"/>
    </source>
</evidence>
<feature type="signal peptide" evidence="8">
    <location>
        <begin position="1"/>
        <end position="21"/>
    </location>
</feature>
<dbReference type="Pfam" id="PF00040">
    <property type="entry name" value="fn2"/>
    <property type="match status" value="3"/>
</dbReference>
<dbReference type="GO" id="GO:0046556">
    <property type="term" value="F:alpha-L-arabinofuranosidase activity"/>
    <property type="evidence" value="ECO:0007669"/>
    <property type="project" value="InterPro"/>
</dbReference>
<comment type="similarity">
    <text evidence="2">Belongs to the seminal plasma protein family.</text>
</comment>
<dbReference type="InterPro" id="IPR036195">
    <property type="entry name" value="AbfB_ABD_sf"/>
</dbReference>
<comment type="caution">
    <text evidence="6">Lacks conserved residue(s) required for the propagation of feature annotation.</text>
</comment>
<protein>
    <submittedName>
        <fullName evidence="12">Matrix metalloproteinase-9</fullName>
    </submittedName>
</protein>
<keyword evidence="4" id="KW-0677">Repeat</keyword>
<dbReference type="GO" id="GO:0008237">
    <property type="term" value="F:metallopeptidase activity"/>
    <property type="evidence" value="ECO:0007669"/>
    <property type="project" value="UniProtKB-KW"/>
</dbReference>
<keyword evidence="12" id="KW-0378">Hydrolase</keyword>
<feature type="compositionally biased region" description="Low complexity" evidence="7">
    <location>
        <begin position="352"/>
        <end position="363"/>
    </location>
</feature>
<keyword evidence="13" id="KW-1185">Reference proteome</keyword>
<feature type="region of interest" description="Disordered" evidence="7">
    <location>
        <begin position="1264"/>
        <end position="1289"/>
    </location>
</feature>
<dbReference type="PROSITE" id="PS51820">
    <property type="entry name" value="PA14"/>
    <property type="match status" value="2"/>
</dbReference>
<proteinExistence type="inferred from homology"/>
<dbReference type="InterPro" id="IPR051666">
    <property type="entry name" value="SP_Capacitation_Regulator"/>
</dbReference>
<dbReference type="GO" id="GO:0005576">
    <property type="term" value="C:extracellular region"/>
    <property type="evidence" value="ECO:0007669"/>
    <property type="project" value="UniProtKB-SubCell"/>
</dbReference>
<dbReference type="SMART" id="SM00059">
    <property type="entry name" value="FN2"/>
    <property type="match status" value="3"/>
</dbReference>
<dbReference type="InterPro" id="IPR007934">
    <property type="entry name" value="AbfB_ABD"/>
</dbReference>
<feature type="compositionally biased region" description="Low complexity" evidence="7">
    <location>
        <begin position="311"/>
        <end position="340"/>
    </location>
</feature>
<evidence type="ECO:0000256" key="3">
    <source>
        <dbReference type="ARBA" id="ARBA00022525"/>
    </source>
</evidence>
<feature type="compositionally biased region" description="Pro residues" evidence="7">
    <location>
        <begin position="2244"/>
        <end position="2289"/>
    </location>
</feature>
<evidence type="ECO:0000256" key="8">
    <source>
        <dbReference type="SAM" id="SignalP"/>
    </source>
</evidence>
<keyword evidence="5" id="KW-1015">Disulfide bond</keyword>
<feature type="region of interest" description="Disordered" evidence="7">
    <location>
        <begin position="418"/>
        <end position="438"/>
    </location>
</feature>
<dbReference type="SUPFAM" id="SSF110221">
    <property type="entry name" value="AbfB domain"/>
    <property type="match status" value="3"/>
</dbReference>
<dbReference type="Gene3D" id="2.10.10.10">
    <property type="entry name" value="Fibronectin, type II, collagen-binding"/>
    <property type="match status" value="3"/>
</dbReference>
<dbReference type="SUPFAM" id="SSF57440">
    <property type="entry name" value="Kringle-like"/>
    <property type="match status" value="3"/>
</dbReference>
<dbReference type="GO" id="GO:0009986">
    <property type="term" value="C:cell surface"/>
    <property type="evidence" value="ECO:0007669"/>
    <property type="project" value="TreeGrafter"/>
</dbReference>
<dbReference type="EMBL" id="JARQWQ010000018">
    <property type="protein sequence ID" value="KAK2566037.1"/>
    <property type="molecule type" value="Genomic_DNA"/>
</dbReference>
<dbReference type="InterPro" id="IPR013806">
    <property type="entry name" value="Kringle-like"/>
</dbReference>
<dbReference type="InterPro" id="IPR000562">
    <property type="entry name" value="FN_type2_dom"/>
</dbReference>
<feature type="compositionally biased region" description="Low complexity" evidence="7">
    <location>
        <begin position="2150"/>
        <end position="2177"/>
    </location>
</feature>
<comment type="subcellular location">
    <subcellularLocation>
        <location evidence="1">Secreted</location>
    </subcellularLocation>
</comment>
<feature type="region of interest" description="Disordered" evidence="7">
    <location>
        <begin position="824"/>
        <end position="865"/>
    </location>
</feature>
<feature type="domain" description="PA14" evidence="11">
    <location>
        <begin position="22"/>
        <end position="188"/>
    </location>
</feature>
<keyword evidence="3" id="KW-0964">Secreted</keyword>
<evidence type="ECO:0000256" key="5">
    <source>
        <dbReference type="ARBA" id="ARBA00023157"/>
    </source>
</evidence>
<feature type="compositionally biased region" description="Pro residues" evidence="7">
    <location>
        <begin position="2197"/>
        <end position="2230"/>
    </location>
</feature>
<feature type="compositionally biased region" description="Low complexity" evidence="7">
    <location>
        <begin position="418"/>
        <end position="429"/>
    </location>
</feature>
<dbReference type="PANTHER" id="PTHR22918">
    <property type="entry name" value="SEMINAL PLASMA PROTEIN"/>
    <property type="match status" value="1"/>
</dbReference>
<feature type="region of interest" description="Disordered" evidence="7">
    <location>
        <begin position="311"/>
        <end position="383"/>
    </location>
</feature>
<evidence type="ECO:0000256" key="6">
    <source>
        <dbReference type="PROSITE-ProRule" id="PRU00479"/>
    </source>
</evidence>
<feature type="chain" id="PRO_5042211375" evidence="8">
    <location>
        <begin position="22"/>
        <end position="2848"/>
    </location>
</feature>
<feature type="domain" description="Fibronectin type-II" evidence="9">
    <location>
        <begin position="2401"/>
        <end position="2447"/>
    </location>
</feature>
<feature type="region of interest" description="Disordered" evidence="7">
    <location>
        <begin position="2142"/>
        <end position="2293"/>
    </location>
</feature>
<dbReference type="CDD" id="cd00062">
    <property type="entry name" value="FN2"/>
    <property type="match status" value="2"/>
</dbReference>
<dbReference type="Proteomes" id="UP001249851">
    <property type="component" value="Unassembled WGS sequence"/>
</dbReference>
<name>A0AAD9QRE5_ACRCE</name>
<evidence type="ECO:0000259" key="9">
    <source>
        <dbReference type="PROSITE" id="PS51092"/>
    </source>
</evidence>
<dbReference type="PRINTS" id="PR00013">
    <property type="entry name" value="FNTYPEII"/>
</dbReference>
<feature type="domain" description="4Fe-4S ferredoxin-type" evidence="10">
    <location>
        <begin position="2509"/>
        <end position="2542"/>
    </location>
</feature>
<keyword evidence="12" id="KW-0645">Protease</keyword>
<feature type="domain" description="Fibronectin type-II" evidence="9">
    <location>
        <begin position="2753"/>
        <end position="2800"/>
    </location>
</feature>
<accession>A0AAD9QRE5</accession>
<feature type="compositionally biased region" description="Low complexity" evidence="7">
    <location>
        <begin position="1264"/>
        <end position="1276"/>
    </location>
</feature>
<feature type="domain" description="PA14" evidence="11">
    <location>
        <begin position="866"/>
        <end position="1033"/>
    </location>
</feature>
<feature type="region of interest" description="Disordered" evidence="7">
    <location>
        <begin position="1975"/>
        <end position="2004"/>
    </location>
</feature>
<feature type="compositionally biased region" description="Pro residues" evidence="7">
    <location>
        <begin position="836"/>
        <end position="858"/>
    </location>
</feature>
<feature type="compositionally biased region" description="Gly residues" evidence="7">
    <location>
        <begin position="341"/>
        <end position="351"/>
    </location>
</feature>
<evidence type="ECO:0000313" key="12">
    <source>
        <dbReference type="EMBL" id="KAK2566037.1"/>
    </source>
</evidence>
<feature type="region of interest" description="Disordered" evidence="7">
    <location>
        <begin position="1681"/>
        <end position="1729"/>
    </location>
</feature>
<dbReference type="InterPro" id="IPR036943">
    <property type="entry name" value="FN_type2_sf"/>
</dbReference>
<evidence type="ECO:0000313" key="13">
    <source>
        <dbReference type="Proteomes" id="UP001249851"/>
    </source>
</evidence>
<reference evidence="12" key="1">
    <citation type="journal article" date="2023" name="G3 (Bethesda)">
        <title>Whole genome assembly and annotation of the endangered Caribbean coral Acropora cervicornis.</title>
        <authorList>
            <person name="Selwyn J.D."/>
            <person name="Vollmer S.V."/>
        </authorList>
    </citation>
    <scope>NUCLEOTIDE SEQUENCE</scope>
    <source>
        <strain evidence="12">K2</strain>
    </source>
</reference>
<evidence type="ECO:0000259" key="10">
    <source>
        <dbReference type="PROSITE" id="PS51379"/>
    </source>
</evidence>
<dbReference type="InterPro" id="IPR037524">
    <property type="entry name" value="PA14/GLEYA"/>
</dbReference>
<dbReference type="PANTHER" id="PTHR22918:SF1">
    <property type="entry name" value="FIBRONECTIN TYPE-II DOMAIN-CONTAINING PROTEIN"/>
    <property type="match status" value="1"/>
</dbReference>
<evidence type="ECO:0000256" key="1">
    <source>
        <dbReference type="ARBA" id="ARBA00004613"/>
    </source>
</evidence>
<organism evidence="12 13">
    <name type="scientific">Acropora cervicornis</name>
    <name type="common">Staghorn coral</name>
    <dbReference type="NCBI Taxonomy" id="6130"/>
    <lineage>
        <taxon>Eukaryota</taxon>
        <taxon>Metazoa</taxon>
        <taxon>Cnidaria</taxon>
        <taxon>Anthozoa</taxon>
        <taxon>Hexacorallia</taxon>
        <taxon>Scleractinia</taxon>
        <taxon>Astrocoeniina</taxon>
        <taxon>Acroporidae</taxon>
        <taxon>Acropora</taxon>
    </lineage>
</organism>
<evidence type="ECO:0000256" key="4">
    <source>
        <dbReference type="ARBA" id="ARBA00022737"/>
    </source>
</evidence>
<evidence type="ECO:0000256" key="7">
    <source>
        <dbReference type="SAM" id="MobiDB-lite"/>
    </source>
</evidence>
<reference evidence="12" key="2">
    <citation type="journal article" date="2023" name="Science">
        <title>Genomic signatures of disease resistance in endangered staghorn corals.</title>
        <authorList>
            <person name="Vollmer S.V."/>
            <person name="Selwyn J.D."/>
            <person name="Despard B.A."/>
            <person name="Roesel C.L."/>
        </authorList>
    </citation>
    <scope>NUCLEOTIDE SEQUENCE</scope>
    <source>
        <strain evidence="12">K2</strain>
    </source>
</reference>
<dbReference type="PROSITE" id="PS00023">
    <property type="entry name" value="FN2_1"/>
    <property type="match status" value="1"/>
</dbReference>
<dbReference type="GO" id="GO:0046373">
    <property type="term" value="P:L-arabinose metabolic process"/>
    <property type="evidence" value="ECO:0007669"/>
    <property type="project" value="InterPro"/>
</dbReference>
<feature type="compositionally biased region" description="Low complexity" evidence="7">
    <location>
        <begin position="1704"/>
        <end position="1729"/>
    </location>
</feature>
<dbReference type="PROSITE" id="PS51092">
    <property type="entry name" value="FN2_2"/>
    <property type="match status" value="3"/>
</dbReference>
<keyword evidence="8" id="KW-0732">Signal</keyword>
<dbReference type="Gene3D" id="2.80.10.50">
    <property type="match status" value="2"/>
</dbReference>
<dbReference type="InterPro" id="IPR017896">
    <property type="entry name" value="4Fe4S_Fe-S-bd"/>
</dbReference>
<evidence type="ECO:0000259" key="11">
    <source>
        <dbReference type="PROSITE" id="PS51820"/>
    </source>
</evidence>
<dbReference type="Pfam" id="PF05270">
    <property type="entry name" value="AbfB"/>
    <property type="match status" value="2"/>
</dbReference>
<gene>
    <name evidence="12" type="ORF">P5673_010361</name>
</gene>
<dbReference type="GO" id="GO:0008201">
    <property type="term" value="F:heparin binding"/>
    <property type="evidence" value="ECO:0007669"/>
    <property type="project" value="TreeGrafter"/>
</dbReference>
<keyword evidence="12" id="KW-0482">Metalloprotease</keyword>
<dbReference type="PROSITE" id="PS51379">
    <property type="entry name" value="4FE4S_FER_2"/>
    <property type="match status" value="1"/>
</dbReference>